<dbReference type="KEGG" id="vg:41700870"/>
<sequence>MNLSKEQNDPLESFERQLEIMKSSTVSYQGKRGFFVSKEAIDALEKSILTEMEKSESPNKLIALQDELEEIRNSSKTLQETLASTQKQVREKNQLIIDLKKRKDEAIVQRNDSLKMISEERNKLVDQLKFATEEKKKAMLAYEKARKGFDPEVALDAEETLAGQKAMVADLQKQLELVNADKHAVSSDVAKLTAAIATLDSEKKQLESTVHSLVEAKKKSSATSVPEVTIPRPEIANKTLAKLLGKSGIEWLQKAEQQVADDYRQRVYHLMVATKGGKTANIKSISQLLETVFQWLKLQSYKLRKTLAKWVDEIESDIRAATFKSVSYYRDQLLKIREDILAERTSSTKTDKDDPMSWFDSVYYGALVFKRSISQKVKGFFTPVTRVFSYLSSLFSRRSNYKKPTVSEEDSEIFDADSYAKELRKHDEEMEKRKIKMTEVPPIPEKEEAGPSRRPPPPRKQHPSFAKVANLFGAK</sequence>
<dbReference type="OrthoDB" id="37790at10239"/>
<keyword evidence="1" id="KW-0175">Coiled coil</keyword>
<protein>
    <submittedName>
        <fullName evidence="3">Uncharacterized protein</fullName>
    </submittedName>
</protein>
<dbReference type="RefSeq" id="YP_009553472.1">
    <property type="nucleotide sequence ID" value="NC_040791.1"/>
</dbReference>
<feature type="region of interest" description="Disordered" evidence="2">
    <location>
        <begin position="425"/>
        <end position="466"/>
    </location>
</feature>
<dbReference type="GeneID" id="41700870"/>
<evidence type="ECO:0000313" key="3">
    <source>
        <dbReference type="EMBL" id="ARO52687.1"/>
    </source>
</evidence>
<accession>A0A2D0WV07</accession>
<evidence type="ECO:0000256" key="2">
    <source>
        <dbReference type="SAM" id="MobiDB-lite"/>
    </source>
</evidence>
<name>A0A2D0WV07_9VIRU</name>
<proteinExistence type="predicted"/>
<feature type="coiled-coil region" evidence="1">
    <location>
        <begin position="61"/>
        <end position="216"/>
    </location>
</feature>
<reference evidence="3" key="1">
    <citation type="journal article" date="2017" name="Arch. Virol.">
        <title>Molecular characterization of a novel fusarivirus infecting the plant-pathogenic fungus Neofusicoccum luteum.</title>
        <authorList>
            <person name="Marais A."/>
            <person name="Nivault A."/>
            <person name="Faure C."/>
            <person name="Comont G."/>
            <person name="Theil S."/>
            <person name="Candresse T."/>
            <person name="Corio-Costet M.F."/>
        </authorList>
    </citation>
    <scope>NUCLEOTIDE SEQUENCE [LARGE SCALE GENOMIC DNA]</scope>
    <source>
        <strain evidence="3">CAP037</strain>
    </source>
</reference>
<dbReference type="Proteomes" id="UP000289781">
    <property type="component" value="Segment"/>
</dbReference>
<evidence type="ECO:0000256" key="1">
    <source>
        <dbReference type="SAM" id="Coils"/>
    </source>
</evidence>
<dbReference type="EMBL" id="KY906213">
    <property type="protein sequence ID" value="ARO52687.1"/>
    <property type="molecule type" value="Genomic_RNA"/>
</dbReference>
<organism evidence="3">
    <name type="scientific">Neofusicoccum luteum fusarivirus 1</name>
    <dbReference type="NCBI Taxonomy" id="1985188"/>
    <lineage>
        <taxon>Viruses</taxon>
        <taxon>Riboviria</taxon>
        <taxon>Orthornavirae</taxon>
        <taxon>Pisuviricota</taxon>
        <taxon>Duplopiviricetes</taxon>
        <taxon>Durnavirales</taxon>
        <taxon>Fusariviridae</taxon>
        <taxon>Alphafusarivirus</taxon>
        <taxon>Alphafusarivirus neofusicocci</taxon>
    </lineage>
</organism>